<reference evidence="1 2" key="1">
    <citation type="submission" date="2019-02" db="EMBL/GenBank/DDBJ databases">
        <title>Deep-cultivation of Planctomycetes and their phenomic and genomic characterization uncovers novel biology.</title>
        <authorList>
            <person name="Wiegand S."/>
            <person name="Jogler M."/>
            <person name="Boedeker C."/>
            <person name="Pinto D."/>
            <person name="Vollmers J."/>
            <person name="Rivas-Marin E."/>
            <person name="Kohn T."/>
            <person name="Peeters S.H."/>
            <person name="Heuer A."/>
            <person name="Rast P."/>
            <person name="Oberbeckmann S."/>
            <person name="Bunk B."/>
            <person name="Jeske O."/>
            <person name="Meyerdierks A."/>
            <person name="Storesund J.E."/>
            <person name="Kallscheuer N."/>
            <person name="Luecker S."/>
            <person name="Lage O.M."/>
            <person name="Pohl T."/>
            <person name="Merkel B.J."/>
            <person name="Hornburger P."/>
            <person name="Mueller R.-W."/>
            <person name="Bruemmer F."/>
            <person name="Labrenz M."/>
            <person name="Spormann A.M."/>
            <person name="Op den Camp H."/>
            <person name="Overmann J."/>
            <person name="Amann R."/>
            <person name="Jetten M.S.M."/>
            <person name="Mascher T."/>
            <person name="Medema M.H."/>
            <person name="Devos D.P."/>
            <person name="Kaster A.-K."/>
            <person name="Ovreas L."/>
            <person name="Rohde M."/>
            <person name="Galperin M.Y."/>
            <person name="Jogler C."/>
        </authorList>
    </citation>
    <scope>NUCLEOTIDE SEQUENCE [LARGE SCALE GENOMIC DNA]</scope>
    <source>
        <strain evidence="1 2">Pla85_3_4</strain>
    </source>
</reference>
<dbReference type="AlphaFoldDB" id="A0A518DQ60"/>
<accession>A0A518DQ60</accession>
<organism evidence="1 2">
    <name type="scientific">Lignipirellula cremea</name>
    <dbReference type="NCBI Taxonomy" id="2528010"/>
    <lineage>
        <taxon>Bacteria</taxon>
        <taxon>Pseudomonadati</taxon>
        <taxon>Planctomycetota</taxon>
        <taxon>Planctomycetia</taxon>
        <taxon>Pirellulales</taxon>
        <taxon>Pirellulaceae</taxon>
        <taxon>Lignipirellula</taxon>
    </lineage>
</organism>
<gene>
    <name evidence="1" type="ORF">Pla8534_17850</name>
</gene>
<protein>
    <submittedName>
        <fullName evidence="1">Uncharacterized protein</fullName>
    </submittedName>
</protein>
<dbReference type="KEGG" id="lcre:Pla8534_17850"/>
<keyword evidence="2" id="KW-1185">Reference proteome</keyword>
<evidence type="ECO:0000313" key="1">
    <source>
        <dbReference type="EMBL" id="QDU93999.1"/>
    </source>
</evidence>
<sequence>MANHSYYAPNPAVVMPVPLLEMRLRAGVAAGERGSAMHFSPLFMIERGVGRRHNDGRSCGISPV</sequence>
<proteinExistence type="predicted"/>
<dbReference type="Proteomes" id="UP000317648">
    <property type="component" value="Chromosome"/>
</dbReference>
<name>A0A518DQ60_9BACT</name>
<evidence type="ECO:0000313" key="2">
    <source>
        <dbReference type="Proteomes" id="UP000317648"/>
    </source>
</evidence>
<dbReference type="EMBL" id="CP036433">
    <property type="protein sequence ID" value="QDU93999.1"/>
    <property type="molecule type" value="Genomic_DNA"/>
</dbReference>